<feature type="non-terminal residue" evidence="2">
    <location>
        <position position="74"/>
    </location>
</feature>
<dbReference type="AlphaFoldDB" id="A0ABD0LDK2"/>
<protein>
    <submittedName>
        <fullName evidence="2">Uncharacterized protein</fullName>
    </submittedName>
</protein>
<evidence type="ECO:0000313" key="3">
    <source>
        <dbReference type="Proteomes" id="UP001519460"/>
    </source>
</evidence>
<accession>A0ABD0LDK2</accession>
<evidence type="ECO:0000256" key="1">
    <source>
        <dbReference type="SAM" id="MobiDB-lite"/>
    </source>
</evidence>
<evidence type="ECO:0000313" key="2">
    <source>
        <dbReference type="EMBL" id="KAK7497052.1"/>
    </source>
</evidence>
<keyword evidence="3" id="KW-1185">Reference proteome</keyword>
<proteinExistence type="predicted"/>
<comment type="caution">
    <text evidence="2">The sequence shown here is derived from an EMBL/GenBank/DDBJ whole genome shotgun (WGS) entry which is preliminary data.</text>
</comment>
<dbReference type="Proteomes" id="UP001519460">
    <property type="component" value="Unassembled WGS sequence"/>
</dbReference>
<sequence>MGEGREKCKKKATSSQLLGANDALCSDSKDLGRQEGAPVSFFPSDDSAPNGSHGQRFVNKLGHHTLPRRSANQS</sequence>
<reference evidence="2 3" key="1">
    <citation type="journal article" date="2023" name="Sci. Data">
        <title>Genome assembly of the Korean intertidal mud-creeper Batillaria attramentaria.</title>
        <authorList>
            <person name="Patra A.K."/>
            <person name="Ho P.T."/>
            <person name="Jun S."/>
            <person name="Lee S.J."/>
            <person name="Kim Y."/>
            <person name="Won Y.J."/>
        </authorList>
    </citation>
    <scope>NUCLEOTIDE SEQUENCE [LARGE SCALE GENOMIC DNA]</scope>
    <source>
        <strain evidence="2">Wonlab-2016</strain>
    </source>
</reference>
<gene>
    <name evidence="2" type="ORF">BaRGS_00011788</name>
</gene>
<organism evidence="2 3">
    <name type="scientific">Batillaria attramentaria</name>
    <dbReference type="NCBI Taxonomy" id="370345"/>
    <lineage>
        <taxon>Eukaryota</taxon>
        <taxon>Metazoa</taxon>
        <taxon>Spiralia</taxon>
        <taxon>Lophotrochozoa</taxon>
        <taxon>Mollusca</taxon>
        <taxon>Gastropoda</taxon>
        <taxon>Caenogastropoda</taxon>
        <taxon>Sorbeoconcha</taxon>
        <taxon>Cerithioidea</taxon>
        <taxon>Batillariidae</taxon>
        <taxon>Batillaria</taxon>
    </lineage>
</organism>
<feature type="region of interest" description="Disordered" evidence="1">
    <location>
        <begin position="27"/>
        <end position="74"/>
    </location>
</feature>
<dbReference type="EMBL" id="JACVVK020000062">
    <property type="protein sequence ID" value="KAK7497052.1"/>
    <property type="molecule type" value="Genomic_DNA"/>
</dbReference>
<name>A0ABD0LDK2_9CAEN</name>